<keyword evidence="1" id="KW-1133">Transmembrane helix</keyword>
<dbReference type="Proteomes" id="UP000460287">
    <property type="component" value="Unassembled WGS sequence"/>
</dbReference>
<proteinExistence type="predicted"/>
<evidence type="ECO:0000256" key="1">
    <source>
        <dbReference type="SAM" id="Phobius"/>
    </source>
</evidence>
<accession>A0A7X2MVV0</accession>
<dbReference type="NCBIfam" id="TIGR02829">
    <property type="entry name" value="spore_III_AE"/>
    <property type="match status" value="1"/>
</dbReference>
<gene>
    <name evidence="2" type="primary">spoIIIAE</name>
    <name evidence="2" type="ORF">FYJ33_01075</name>
</gene>
<keyword evidence="1" id="KW-0472">Membrane</keyword>
<dbReference type="RefSeq" id="WP_206046581.1">
    <property type="nucleotide sequence ID" value="NZ_VULX01000001.1"/>
</dbReference>
<feature type="transmembrane region" description="Helical" evidence="1">
    <location>
        <begin position="201"/>
        <end position="219"/>
    </location>
</feature>
<reference evidence="2 3" key="1">
    <citation type="submission" date="2019-08" db="EMBL/GenBank/DDBJ databases">
        <title>In-depth cultivation of the pig gut microbiome towards novel bacterial diversity and tailored functional studies.</title>
        <authorList>
            <person name="Wylensek D."/>
            <person name="Hitch T.C.A."/>
            <person name="Clavel T."/>
        </authorList>
    </citation>
    <scope>NUCLEOTIDE SEQUENCE [LARGE SCALE GENOMIC DNA]</scope>
    <source>
        <strain evidence="2 3">WCA-383-APC-5B</strain>
    </source>
</reference>
<name>A0A7X2MVV0_9CLOT</name>
<protein>
    <submittedName>
        <fullName evidence="2">Stage III sporulation protein AE</fullName>
    </submittedName>
</protein>
<feature type="transmembrane region" description="Helical" evidence="1">
    <location>
        <begin position="94"/>
        <end position="114"/>
    </location>
</feature>
<evidence type="ECO:0000313" key="2">
    <source>
        <dbReference type="EMBL" id="MSR90038.1"/>
    </source>
</evidence>
<evidence type="ECO:0000313" key="3">
    <source>
        <dbReference type="Proteomes" id="UP000460287"/>
    </source>
</evidence>
<feature type="transmembrane region" description="Helical" evidence="1">
    <location>
        <begin position="307"/>
        <end position="338"/>
    </location>
</feature>
<dbReference type="EMBL" id="VULX01000001">
    <property type="protein sequence ID" value="MSR90038.1"/>
    <property type="molecule type" value="Genomic_DNA"/>
</dbReference>
<keyword evidence="1" id="KW-0812">Transmembrane</keyword>
<comment type="caution">
    <text evidence="2">The sequence shown here is derived from an EMBL/GenBank/DDBJ whole genome shotgun (WGS) entry which is preliminary data.</text>
</comment>
<organism evidence="2 3">
    <name type="scientific">Inconstantimicrobium porci</name>
    <dbReference type="NCBI Taxonomy" id="2652291"/>
    <lineage>
        <taxon>Bacteria</taxon>
        <taxon>Bacillati</taxon>
        <taxon>Bacillota</taxon>
        <taxon>Clostridia</taxon>
        <taxon>Eubacteriales</taxon>
        <taxon>Clostridiaceae</taxon>
        <taxon>Inconstantimicrobium</taxon>
    </lineage>
</organism>
<sequence length="388" mass="42550">MKKVVLFIVTILIFFICSFSYACCEEKKNDTDDLLNNITIENFYKQIEEDSSEQSILKSLNPREFINKYLKDGKSSISASTIIDLISKNLFKELYVCVKIMISIIVIAIISALLKNIEDSFTGSSIANIAFYSCYVLIILLLTKNFVSSVNIAKSAIKDITDFMSAIMPVLILLITTAGGISQAATLDPIVAAAVTITPRIYMDIILPLILMSFVLCFVNNISTEHKVEQLAKFIKQITLWLQGIILTVFVGLITIRSMTASTFDAVTLKTAKFAVDNFIPIVGKAISDSISTVAGYALLLKNAFGVLGLIIILLMLLFPVIKIISIVIVYKISAAIIEPIVDKRIVNCISSASDSLVLVSSMLFCVTLIFFILLCIMANTGKLIIGG</sequence>
<keyword evidence="3" id="KW-1185">Reference proteome</keyword>
<feature type="transmembrane region" description="Helical" evidence="1">
    <location>
        <begin position="163"/>
        <end position="181"/>
    </location>
</feature>
<feature type="transmembrane region" description="Helical" evidence="1">
    <location>
        <begin position="358"/>
        <end position="379"/>
    </location>
</feature>
<feature type="transmembrane region" description="Helical" evidence="1">
    <location>
        <begin position="120"/>
        <end position="142"/>
    </location>
</feature>
<dbReference type="PROSITE" id="PS51257">
    <property type="entry name" value="PROKAR_LIPOPROTEIN"/>
    <property type="match status" value="1"/>
</dbReference>
<dbReference type="AlphaFoldDB" id="A0A7X2MVV0"/>
<feature type="transmembrane region" description="Helical" evidence="1">
    <location>
        <begin position="279"/>
        <end position="300"/>
    </location>
</feature>
<feature type="transmembrane region" description="Helical" evidence="1">
    <location>
        <begin position="240"/>
        <end position="259"/>
    </location>
</feature>
<dbReference type="InterPro" id="IPR014194">
    <property type="entry name" value="Spore_III_AE"/>
</dbReference>
<dbReference type="Pfam" id="PF09546">
    <property type="entry name" value="Spore_III_AE"/>
    <property type="match status" value="1"/>
</dbReference>
<feature type="transmembrane region" description="Helical" evidence="1">
    <location>
        <begin position="6"/>
        <end position="24"/>
    </location>
</feature>